<evidence type="ECO:0000256" key="4">
    <source>
        <dbReference type="ARBA" id="ARBA00022771"/>
    </source>
</evidence>
<dbReference type="Proteomes" id="UP001295684">
    <property type="component" value="Unassembled WGS sequence"/>
</dbReference>
<dbReference type="AlphaFoldDB" id="A0AAD2D369"/>
<dbReference type="InterPro" id="IPR013083">
    <property type="entry name" value="Znf_RING/FYVE/PHD"/>
</dbReference>
<comment type="caution">
    <text evidence="12">The sequence shown here is derived from an EMBL/GenBank/DDBJ whole genome shotgun (WGS) entry which is preliminary data.</text>
</comment>
<evidence type="ECO:0000256" key="6">
    <source>
        <dbReference type="ARBA" id="ARBA00022989"/>
    </source>
</evidence>
<accession>A0AAD2D369</accession>
<evidence type="ECO:0000259" key="11">
    <source>
        <dbReference type="PROSITE" id="PS50089"/>
    </source>
</evidence>
<feature type="region of interest" description="Disordered" evidence="9">
    <location>
        <begin position="249"/>
        <end position="268"/>
    </location>
</feature>
<evidence type="ECO:0000256" key="1">
    <source>
        <dbReference type="ARBA" id="ARBA00004370"/>
    </source>
</evidence>
<evidence type="ECO:0000313" key="13">
    <source>
        <dbReference type="Proteomes" id="UP001295684"/>
    </source>
</evidence>
<feature type="transmembrane region" description="Helical" evidence="10">
    <location>
        <begin position="6"/>
        <end position="22"/>
    </location>
</feature>
<dbReference type="InterPro" id="IPR001841">
    <property type="entry name" value="Znf_RING"/>
</dbReference>
<dbReference type="SUPFAM" id="SSF57850">
    <property type="entry name" value="RING/U-box"/>
    <property type="match status" value="1"/>
</dbReference>
<feature type="domain" description="RING-type" evidence="11">
    <location>
        <begin position="183"/>
        <end position="225"/>
    </location>
</feature>
<evidence type="ECO:0000313" key="12">
    <source>
        <dbReference type="EMBL" id="CAI2378470.1"/>
    </source>
</evidence>
<sequence length="268" mass="31582">MCHENTGVTIVIIFGLYVYVELCYPKNNATGRPLLFSPFVQTIYILYIFLFRFFIRNIANFFCVLYAVAVNYLCFSTIFNVITWKRYFKNEFKDILGMFILKICTSFNETFEENRSILMIYYWMIQSVGVCILMFLVLEFFRNLRRGDIGFATLQNEYGPKCHFDKIPSIVYQNYISLKLDECAICLTKYKQDDTIKILPGCFHKFHGECIKEWFQNSQSCPFCRKDLTYLSSHQCESINEDEILEAIQGPKPTQNPPTLRPKPLHPF</sequence>
<dbReference type="PANTHER" id="PTHR46539:SF1">
    <property type="entry name" value="E3 UBIQUITIN-PROTEIN LIGASE ATL42"/>
    <property type="match status" value="1"/>
</dbReference>
<evidence type="ECO:0000256" key="2">
    <source>
        <dbReference type="ARBA" id="ARBA00022692"/>
    </source>
</evidence>
<feature type="transmembrane region" description="Helical" evidence="10">
    <location>
        <begin position="61"/>
        <end position="83"/>
    </location>
</feature>
<dbReference type="SMART" id="SM00184">
    <property type="entry name" value="RING"/>
    <property type="match status" value="1"/>
</dbReference>
<keyword evidence="6 10" id="KW-1133">Transmembrane helix</keyword>
<gene>
    <name evidence="12" type="ORF">ECRASSUSDP1_LOCUS19867</name>
</gene>
<keyword evidence="5" id="KW-0862">Zinc</keyword>
<feature type="transmembrane region" description="Helical" evidence="10">
    <location>
        <begin position="34"/>
        <end position="55"/>
    </location>
</feature>
<reference evidence="12" key="1">
    <citation type="submission" date="2023-07" db="EMBL/GenBank/DDBJ databases">
        <authorList>
            <consortium name="AG Swart"/>
            <person name="Singh M."/>
            <person name="Singh A."/>
            <person name="Seah K."/>
            <person name="Emmerich C."/>
        </authorList>
    </citation>
    <scope>NUCLEOTIDE SEQUENCE</scope>
    <source>
        <strain evidence="12">DP1</strain>
    </source>
</reference>
<name>A0AAD2D369_EUPCR</name>
<evidence type="ECO:0000256" key="9">
    <source>
        <dbReference type="SAM" id="MobiDB-lite"/>
    </source>
</evidence>
<keyword evidence="13" id="KW-1185">Reference proteome</keyword>
<keyword evidence="4 8" id="KW-0863">Zinc-finger</keyword>
<evidence type="ECO:0000256" key="10">
    <source>
        <dbReference type="SAM" id="Phobius"/>
    </source>
</evidence>
<evidence type="ECO:0000256" key="8">
    <source>
        <dbReference type="PROSITE-ProRule" id="PRU00175"/>
    </source>
</evidence>
<feature type="compositionally biased region" description="Pro residues" evidence="9">
    <location>
        <begin position="254"/>
        <end position="268"/>
    </location>
</feature>
<proteinExistence type="predicted"/>
<organism evidence="12 13">
    <name type="scientific">Euplotes crassus</name>
    <dbReference type="NCBI Taxonomy" id="5936"/>
    <lineage>
        <taxon>Eukaryota</taxon>
        <taxon>Sar</taxon>
        <taxon>Alveolata</taxon>
        <taxon>Ciliophora</taxon>
        <taxon>Intramacronucleata</taxon>
        <taxon>Spirotrichea</taxon>
        <taxon>Hypotrichia</taxon>
        <taxon>Euplotida</taxon>
        <taxon>Euplotidae</taxon>
        <taxon>Moneuplotes</taxon>
    </lineage>
</organism>
<keyword evidence="7 10" id="KW-0472">Membrane</keyword>
<protein>
    <recommendedName>
        <fullName evidence="11">RING-type domain-containing protein</fullName>
    </recommendedName>
</protein>
<dbReference type="PANTHER" id="PTHR46539">
    <property type="entry name" value="E3 UBIQUITIN-PROTEIN LIGASE ATL42"/>
    <property type="match status" value="1"/>
</dbReference>
<evidence type="ECO:0000256" key="3">
    <source>
        <dbReference type="ARBA" id="ARBA00022723"/>
    </source>
</evidence>
<dbReference type="PROSITE" id="PS50089">
    <property type="entry name" value="ZF_RING_2"/>
    <property type="match status" value="1"/>
</dbReference>
<feature type="transmembrane region" description="Helical" evidence="10">
    <location>
        <begin position="117"/>
        <end position="138"/>
    </location>
</feature>
<comment type="subcellular location">
    <subcellularLocation>
        <location evidence="1">Membrane</location>
    </subcellularLocation>
</comment>
<evidence type="ECO:0000256" key="7">
    <source>
        <dbReference type="ARBA" id="ARBA00023136"/>
    </source>
</evidence>
<dbReference type="EMBL" id="CAMPGE010020199">
    <property type="protein sequence ID" value="CAI2378470.1"/>
    <property type="molecule type" value="Genomic_DNA"/>
</dbReference>
<dbReference type="GO" id="GO:0008270">
    <property type="term" value="F:zinc ion binding"/>
    <property type="evidence" value="ECO:0007669"/>
    <property type="project" value="UniProtKB-KW"/>
</dbReference>
<dbReference type="Gene3D" id="3.30.40.10">
    <property type="entry name" value="Zinc/RING finger domain, C3HC4 (zinc finger)"/>
    <property type="match status" value="1"/>
</dbReference>
<dbReference type="GO" id="GO:0016020">
    <property type="term" value="C:membrane"/>
    <property type="evidence" value="ECO:0007669"/>
    <property type="project" value="UniProtKB-SubCell"/>
</dbReference>
<evidence type="ECO:0000256" key="5">
    <source>
        <dbReference type="ARBA" id="ARBA00022833"/>
    </source>
</evidence>
<keyword evidence="3" id="KW-0479">Metal-binding</keyword>
<keyword evidence="2 10" id="KW-0812">Transmembrane</keyword>
<dbReference type="Pfam" id="PF13639">
    <property type="entry name" value="zf-RING_2"/>
    <property type="match status" value="1"/>
</dbReference>